<dbReference type="Pfam" id="PF07690">
    <property type="entry name" value="MFS_1"/>
    <property type="match status" value="1"/>
</dbReference>
<protein>
    <submittedName>
        <fullName evidence="6">Predicted arabinose efflux permease, MFS family</fullName>
    </submittedName>
</protein>
<name>A0A1M6HB88_9FLAO</name>
<feature type="transmembrane region" description="Helical" evidence="4">
    <location>
        <begin position="303"/>
        <end position="326"/>
    </location>
</feature>
<dbReference type="InterPro" id="IPR020846">
    <property type="entry name" value="MFS_dom"/>
</dbReference>
<feature type="transmembrane region" description="Helical" evidence="4">
    <location>
        <begin position="280"/>
        <end position="297"/>
    </location>
</feature>
<dbReference type="GO" id="GO:0005886">
    <property type="term" value="C:plasma membrane"/>
    <property type="evidence" value="ECO:0007669"/>
    <property type="project" value="TreeGrafter"/>
</dbReference>
<dbReference type="SUPFAM" id="SSF103473">
    <property type="entry name" value="MFS general substrate transporter"/>
    <property type="match status" value="1"/>
</dbReference>
<feature type="transmembrane region" description="Helical" evidence="4">
    <location>
        <begin position="245"/>
        <end position="268"/>
    </location>
</feature>
<feature type="domain" description="Major facilitator superfamily (MFS) profile" evidence="5">
    <location>
        <begin position="1"/>
        <end position="390"/>
    </location>
</feature>
<feature type="transmembrane region" description="Helical" evidence="4">
    <location>
        <begin position="129"/>
        <end position="148"/>
    </location>
</feature>
<evidence type="ECO:0000256" key="2">
    <source>
        <dbReference type="ARBA" id="ARBA00022989"/>
    </source>
</evidence>
<keyword evidence="2 4" id="KW-1133">Transmembrane helix</keyword>
<accession>A0A1M6HB88</accession>
<feature type="transmembrane region" description="Helical" evidence="4">
    <location>
        <begin position="213"/>
        <end position="233"/>
    </location>
</feature>
<feature type="transmembrane region" description="Helical" evidence="4">
    <location>
        <begin position="160"/>
        <end position="182"/>
    </location>
</feature>
<dbReference type="Gene3D" id="1.20.1250.20">
    <property type="entry name" value="MFS general substrate transporter like domains"/>
    <property type="match status" value="1"/>
</dbReference>
<dbReference type="OrthoDB" id="9781976at2"/>
<keyword evidence="1 4" id="KW-0812">Transmembrane</keyword>
<evidence type="ECO:0000256" key="4">
    <source>
        <dbReference type="SAM" id="Phobius"/>
    </source>
</evidence>
<feature type="transmembrane region" description="Helical" evidence="4">
    <location>
        <begin position="74"/>
        <end position="92"/>
    </location>
</feature>
<keyword evidence="3 4" id="KW-0472">Membrane</keyword>
<feature type="transmembrane region" description="Helical" evidence="4">
    <location>
        <begin position="98"/>
        <end position="117"/>
    </location>
</feature>
<dbReference type="EMBL" id="FQYY01000010">
    <property type="protein sequence ID" value="SHJ19416.1"/>
    <property type="molecule type" value="Genomic_DNA"/>
</dbReference>
<sequence>MKYTRKILPIIVISQFCCTSLWFAGNAVMSDLILNFNLQSNALGQLTSAVQLGFISGTLLFAILTIADRFAPSRVFFTCALIGALFNAGIIWNNNTLTTLLILRFFTGFFLAGIYPVGMKIAADYFEKGLGKSLSLLVAALTIGTAFPHLTKEISNSLPWYYVILFTSFLAILGGFLMFFLVPNGPFRKEAQQVKLFAFLDVFKNRKFRSIAFGYFGHMWELYAFWAFIPLILNTYKSFHSHATFNIPLWSFLIIAAGCLGCIVCGTLTKYIKTKKMTSIILLLSCICCLISPIMFSTNSSSLFLSFLLFWGMVVVADSPLFSTLAAKNTSAELTGTALTIINSIGFLVTILSIQLLSFLQNNYNPTIVYVVLAIGPILGLIALNKKATQ</sequence>
<dbReference type="PROSITE" id="PS50850">
    <property type="entry name" value="MFS"/>
    <property type="match status" value="1"/>
</dbReference>
<evidence type="ECO:0000313" key="6">
    <source>
        <dbReference type="EMBL" id="SHJ19416.1"/>
    </source>
</evidence>
<dbReference type="AlphaFoldDB" id="A0A1M6HB88"/>
<dbReference type="InterPro" id="IPR036259">
    <property type="entry name" value="MFS_trans_sf"/>
</dbReference>
<dbReference type="STRING" id="579105.SAMN04488096_11036"/>
<evidence type="ECO:0000256" key="3">
    <source>
        <dbReference type="ARBA" id="ARBA00023136"/>
    </source>
</evidence>
<gene>
    <name evidence="6" type="ORF">SAMN04488096_11036</name>
</gene>
<organism evidence="6 7">
    <name type="scientific">Mesonia phycicola</name>
    <dbReference type="NCBI Taxonomy" id="579105"/>
    <lineage>
        <taxon>Bacteria</taxon>
        <taxon>Pseudomonadati</taxon>
        <taxon>Bacteroidota</taxon>
        <taxon>Flavobacteriia</taxon>
        <taxon>Flavobacteriales</taxon>
        <taxon>Flavobacteriaceae</taxon>
        <taxon>Mesonia</taxon>
    </lineage>
</organism>
<dbReference type="GO" id="GO:0022857">
    <property type="term" value="F:transmembrane transporter activity"/>
    <property type="evidence" value="ECO:0007669"/>
    <property type="project" value="InterPro"/>
</dbReference>
<feature type="transmembrane region" description="Helical" evidence="4">
    <location>
        <begin position="49"/>
        <end position="67"/>
    </location>
</feature>
<keyword evidence="7" id="KW-1185">Reference proteome</keyword>
<dbReference type="PANTHER" id="PTHR23521:SF3">
    <property type="entry name" value="MFS TRANSPORTER"/>
    <property type="match status" value="1"/>
</dbReference>
<proteinExistence type="predicted"/>
<evidence type="ECO:0000259" key="5">
    <source>
        <dbReference type="PROSITE" id="PS50850"/>
    </source>
</evidence>
<feature type="transmembrane region" description="Helical" evidence="4">
    <location>
        <begin position="7"/>
        <end position="29"/>
    </location>
</feature>
<evidence type="ECO:0000313" key="7">
    <source>
        <dbReference type="Proteomes" id="UP000184225"/>
    </source>
</evidence>
<feature type="transmembrane region" description="Helical" evidence="4">
    <location>
        <begin position="338"/>
        <end position="361"/>
    </location>
</feature>
<dbReference type="PANTHER" id="PTHR23521">
    <property type="entry name" value="TRANSPORTER MFS SUPERFAMILY"/>
    <property type="match status" value="1"/>
</dbReference>
<dbReference type="RefSeq" id="WP_073153368.1">
    <property type="nucleotide sequence ID" value="NZ_FQYY01000010.1"/>
</dbReference>
<dbReference type="InterPro" id="IPR011701">
    <property type="entry name" value="MFS"/>
</dbReference>
<feature type="transmembrane region" description="Helical" evidence="4">
    <location>
        <begin position="367"/>
        <end position="384"/>
    </location>
</feature>
<dbReference type="Proteomes" id="UP000184225">
    <property type="component" value="Unassembled WGS sequence"/>
</dbReference>
<evidence type="ECO:0000256" key="1">
    <source>
        <dbReference type="ARBA" id="ARBA00022692"/>
    </source>
</evidence>
<reference evidence="6 7" key="1">
    <citation type="submission" date="2016-11" db="EMBL/GenBank/DDBJ databases">
        <authorList>
            <person name="Jaros S."/>
            <person name="Januszkiewicz K."/>
            <person name="Wedrychowicz H."/>
        </authorList>
    </citation>
    <scope>NUCLEOTIDE SEQUENCE [LARGE SCALE GENOMIC DNA]</scope>
    <source>
        <strain evidence="6 7">DSM 21425</strain>
    </source>
</reference>